<evidence type="ECO:0000313" key="5">
    <source>
        <dbReference type="Proteomes" id="UP001046870"/>
    </source>
</evidence>
<feature type="compositionally biased region" description="Low complexity" evidence="1">
    <location>
        <begin position="179"/>
        <end position="201"/>
    </location>
</feature>
<feature type="chain" id="PRO_5038517516" description="Mucin-15" evidence="3">
    <location>
        <begin position="24"/>
        <end position="313"/>
    </location>
</feature>
<evidence type="ECO:0000256" key="2">
    <source>
        <dbReference type="SAM" id="Phobius"/>
    </source>
</evidence>
<keyword evidence="2" id="KW-0812">Transmembrane</keyword>
<evidence type="ECO:0000256" key="3">
    <source>
        <dbReference type="SAM" id="SignalP"/>
    </source>
</evidence>
<proteinExistence type="predicted"/>
<dbReference type="PANTHER" id="PTHR45427:SF1">
    <property type="entry name" value="MUCIN-15"/>
    <property type="match status" value="1"/>
</dbReference>
<dbReference type="InterPro" id="IPR031371">
    <property type="entry name" value="Mucin-15"/>
</dbReference>
<dbReference type="EMBL" id="JAFDVH010000011">
    <property type="protein sequence ID" value="KAG7468354.1"/>
    <property type="molecule type" value="Genomic_DNA"/>
</dbReference>
<evidence type="ECO:0008006" key="6">
    <source>
        <dbReference type="Google" id="ProtNLM"/>
    </source>
</evidence>
<feature type="transmembrane region" description="Helical" evidence="2">
    <location>
        <begin position="230"/>
        <end position="252"/>
    </location>
</feature>
<evidence type="ECO:0000256" key="1">
    <source>
        <dbReference type="SAM" id="MobiDB-lite"/>
    </source>
</evidence>
<evidence type="ECO:0000313" key="4">
    <source>
        <dbReference type="EMBL" id="KAG7468354.1"/>
    </source>
</evidence>
<keyword evidence="2" id="KW-1133">Transmembrane helix</keyword>
<name>A0A9D3T325_MEGAT</name>
<accession>A0A9D3T325</accession>
<gene>
    <name evidence="4" type="ORF">MATL_G00142110</name>
</gene>
<dbReference type="PANTHER" id="PTHR45427">
    <property type="entry name" value="MUCIN-15"/>
    <property type="match status" value="1"/>
</dbReference>
<reference evidence="4" key="1">
    <citation type="submission" date="2021-01" db="EMBL/GenBank/DDBJ databases">
        <authorList>
            <person name="Zahm M."/>
            <person name="Roques C."/>
            <person name="Cabau C."/>
            <person name="Klopp C."/>
            <person name="Donnadieu C."/>
            <person name="Jouanno E."/>
            <person name="Lampietro C."/>
            <person name="Louis A."/>
            <person name="Herpin A."/>
            <person name="Echchiki A."/>
            <person name="Berthelot C."/>
            <person name="Parey E."/>
            <person name="Roest-Crollius H."/>
            <person name="Braasch I."/>
            <person name="Postlethwait J."/>
            <person name="Bobe J."/>
            <person name="Montfort J."/>
            <person name="Bouchez O."/>
            <person name="Begum T."/>
            <person name="Mejri S."/>
            <person name="Adams A."/>
            <person name="Chen W.-J."/>
            <person name="Guiguen Y."/>
        </authorList>
    </citation>
    <scope>NUCLEOTIDE SEQUENCE</scope>
    <source>
        <strain evidence="4">YG-15Mar2019-1</strain>
        <tissue evidence="4">Brain</tissue>
    </source>
</reference>
<dbReference type="Proteomes" id="UP001046870">
    <property type="component" value="Chromosome 11"/>
</dbReference>
<dbReference type="Pfam" id="PF15672">
    <property type="entry name" value="Mucin15"/>
    <property type="match status" value="1"/>
</dbReference>
<feature type="region of interest" description="Disordered" evidence="1">
    <location>
        <begin position="122"/>
        <end position="226"/>
    </location>
</feature>
<organism evidence="4 5">
    <name type="scientific">Megalops atlanticus</name>
    <name type="common">Tarpon</name>
    <name type="synonym">Clupea gigantea</name>
    <dbReference type="NCBI Taxonomy" id="7932"/>
    <lineage>
        <taxon>Eukaryota</taxon>
        <taxon>Metazoa</taxon>
        <taxon>Chordata</taxon>
        <taxon>Craniata</taxon>
        <taxon>Vertebrata</taxon>
        <taxon>Euteleostomi</taxon>
        <taxon>Actinopterygii</taxon>
        <taxon>Neopterygii</taxon>
        <taxon>Teleostei</taxon>
        <taxon>Elopiformes</taxon>
        <taxon>Megalopidae</taxon>
        <taxon>Megalops</taxon>
    </lineage>
</organism>
<dbReference type="OrthoDB" id="9950822at2759"/>
<protein>
    <recommendedName>
        <fullName evidence="6">Mucin-15</fullName>
    </recommendedName>
</protein>
<comment type="caution">
    <text evidence="4">The sequence shown here is derived from an EMBL/GenBank/DDBJ whole genome shotgun (WGS) entry which is preliminary data.</text>
</comment>
<keyword evidence="2" id="KW-0472">Membrane</keyword>
<dbReference type="AlphaFoldDB" id="A0A9D3T325"/>
<keyword evidence="3" id="KW-0732">Signal</keyword>
<sequence>MDLHISIVTILILTLQAFSGVRLQESTVTSTPPPMPMEIDGLEGNSDTDLFPTSSGMGDTGDMDWNNSTMLTTAATPIDDIPLLPETTTPKAAHPANDLNTTEDLTSTTTLPATSVAPTVIPTVPTTSVSNDTGASNTTQPDMPNTTELSPVDPASNGTVDEPNATVTDAPQRHPSAQPTTKFAPTPTVTTSTLTSTAEVPNTTIKGEASGNSSDRGLAPGVKRRGKADAWGAIIGTTLAVGFVGFIIYILLKKKGRREFMHRKLIEDMPPEPVHRLDNGEPLDLKFDGSAYYNPGLQGDNIQMTSFPQGQMH</sequence>
<feature type="signal peptide" evidence="3">
    <location>
        <begin position="1"/>
        <end position="23"/>
    </location>
</feature>
<feature type="compositionally biased region" description="Polar residues" evidence="1">
    <location>
        <begin position="131"/>
        <end position="149"/>
    </location>
</feature>
<keyword evidence="5" id="KW-1185">Reference proteome</keyword>
<feature type="compositionally biased region" description="Polar residues" evidence="1">
    <location>
        <begin position="202"/>
        <end position="215"/>
    </location>
</feature>